<accession>A0A136Q5W0</accession>
<evidence type="ECO:0000313" key="2">
    <source>
        <dbReference type="Proteomes" id="UP000070366"/>
    </source>
</evidence>
<gene>
    <name evidence="1" type="ORF">HMPREF3293_01118</name>
</gene>
<proteinExistence type="predicted"/>
<sequence>MARQTQNGEGEMKTVDIAEAIDRMIEKVVLGEWKHEGHLDGFTENRVDVVIDGRRYAIKIEDLTAELEAQGIRGGE</sequence>
<organism evidence="1 2">
    <name type="scientific">Christensenella minuta</name>
    <dbReference type="NCBI Taxonomy" id="626937"/>
    <lineage>
        <taxon>Bacteria</taxon>
        <taxon>Bacillati</taxon>
        <taxon>Bacillota</taxon>
        <taxon>Clostridia</taxon>
        <taxon>Christensenellales</taxon>
        <taxon>Christensenellaceae</taxon>
        <taxon>Christensenella</taxon>
    </lineage>
</organism>
<dbReference type="EMBL" id="LSZW01000051">
    <property type="protein sequence ID" value="KXK66029.1"/>
    <property type="molecule type" value="Genomic_DNA"/>
</dbReference>
<name>A0A136Q5W0_9FIRM</name>
<dbReference type="Proteomes" id="UP000070366">
    <property type="component" value="Unassembled WGS sequence"/>
</dbReference>
<protein>
    <submittedName>
        <fullName evidence="1">Uncharacterized protein</fullName>
    </submittedName>
</protein>
<evidence type="ECO:0000313" key="1">
    <source>
        <dbReference type="EMBL" id="KXK66029.1"/>
    </source>
</evidence>
<dbReference type="AlphaFoldDB" id="A0A136Q5W0"/>
<comment type="caution">
    <text evidence="1">The sequence shown here is derived from an EMBL/GenBank/DDBJ whole genome shotgun (WGS) entry which is preliminary data.</text>
</comment>
<reference evidence="1 2" key="1">
    <citation type="submission" date="2016-02" db="EMBL/GenBank/DDBJ databases">
        <authorList>
            <person name="Wen L."/>
            <person name="He K."/>
            <person name="Yang H."/>
        </authorList>
    </citation>
    <scope>NUCLEOTIDE SEQUENCE [LARGE SCALE GENOMIC DNA]</scope>
    <source>
        <strain evidence="1 2">DSM 22607</strain>
    </source>
</reference>
<keyword evidence="2" id="KW-1185">Reference proteome</keyword>